<feature type="region of interest" description="Disordered" evidence="3">
    <location>
        <begin position="612"/>
        <end position="650"/>
    </location>
</feature>
<feature type="compositionally biased region" description="Polar residues" evidence="3">
    <location>
        <begin position="260"/>
        <end position="274"/>
    </location>
</feature>
<feature type="compositionally biased region" description="Basic and acidic residues" evidence="3">
    <location>
        <begin position="188"/>
        <end position="209"/>
    </location>
</feature>
<feature type="region of interest" description="Disordered" evidence="3">
    <location>
        <begin position="381"/>
        <end position="527"/>
    </location>
</feature>
<protein>
    <recommendedName>
        <fullName evidence="6">RRM domain-containing protein</fullName>
    </recommendedName>
</protein>
<dbReference type="AlphaFoldDB" id="A0AAV8YNF1"/>
<dbReference type="InterPro" id="IPR035979">
    <property type="entry name" value="RBD_domain_sf"/>
</dbReference>
<keyword evidence="2" id="KW-0539">Nucleus</keyword>
<evidence type="ECO:0000256" key="1">
    <source>
        <dbReference type="ARBA" id="ARBA00004123"/>
    </source>
</evidence>
<dbReference type="PANTHER" id="PTHR15683:SF8">
    <property type="entry name" value="SCAFFOLD ATTACHMENT FACTOR B, ISOFORM B"/>
    <property type="match status" value="1"/>
</dbReference>
<accession>A0AAV8YNF1</accession>
<dbReference type="GO" id="GO:0043565">
    <property type="term" value="F:sequence-specific DNA binding"/>
    <property type="evidence" value="ECO:0007669"/>
    <property type="project" value="TreeGrafter"/>
</dbReference>
<dbReference type="Proteomes" id="UP001162162">
    <property type="component" value="Unassembled WGS sequence"/>
</dbReference>
<feature type="compositionally biased region" description="Basic and acidic residues" evidence="3">
    <location>
        <begin position="388"/>
        <end position="455"/>
    </location>
</feature>
<gene>
    <name evidence="4" type="ORF">NQ318_015808</name>
</gene>
<dbReference type="GO" id="GO:0006357">
    <property type="term" value="P:regulation of transcription by RNA polymerase II"/>
    <property type="evidence" value="ECO:0007669"/>
    <property type="project" value="TreeGrafter"/>
</dbReference>
<feature type="region of interest" description="Disordered" evidence="3">
    <location>
        <begin position="75"/>
        <end position="303"/>
    </location>
</feature>
<evidence type="ECO:0008006" key="6">
    <source>
        <dbReference type="Google" id="ProtNLM"/>
    </source>
</evidence>
<reference evidence="4" key="1">
    <citation type="journal article" date="2023" name="Insect Mol. Biol.">
        <title>Genome sequencing provides insights into the evolution of gene families encoding plant cell wall-degrading enzymes in longhorned beetles.</title>
        <authorList>
            <person name="Shin N.R."/>
            <person name="Okamura Y."/>
            <person name="Kirsch R."/>
            <person name="Pauchet Y."/>
        </authorList>
    </citation>
    <scope>NUCLEOTIDE SEQUENCE</scope>
    <source>
        <strain evidence="4">AMC_N1</strain>
    </source>
</reference>
<dbReference type="SUPFAM" id="SSF54928">
    <property type="entry name" value="RNA-binding domain, RBD"/>
    <property type="match status" value="1"/>
</dbReference>
<comment type="subcellular location">
    <subcellularLocation>
        <location evidence="1">Nucleus</location>
    </subcellularLocation>
</comment>
<evidence type="ECO:0000256" key="3">
    <source>
        <dbReference type="SAM" id="MobiDB-lite"/>
    </source>
</evidence>
<comment type="caution">
    <text evidence="4">The sequence shown here is derived from an EMBL/GenBank/DDBJ whole genome shotgun (WGS) entry which is preliminary data.</text>
</comment>
<feature type="region of interest" description="Disordered" evidence="3">
    <location>
        <begin position="540"/>
        <end position="559"/>
    </location>
</feature>
<proteinExistence type="predicted"/>
<feature type="compositionally biased region" description="Basic and acidic residues" evidence="3">
    <location>
        <begin position="89"/>
        <end position="170"/>
    </location>
</feature>
<dbReference type="EMBL" id="JAPWTK010000058">
    <property type="protein sequence ID" value="KAJ8953229.1"/>
    <property type="molecule type" value="Genomic_DNA"/>
</dbReference>
<dbReference type="InterPro" id="IPR051738">
    <property type="entry name" value="SAF_Modulators"/>
</dbReference>
<feature type="compositionally biased region" description="Basic and acidic residues" evidence="3">
    <location>
        <begin position="623"/>
        <end position="641"/>
    </location>
</feature>
<dbReference type="PANTHER" id="PTHR15683">
    <property type="entry name" value="SCAFFOLD ATTACHMENT FACTOR B-RELATED"/>
    <property type="match status" value="1"/>
</dbReference>
<feature type="compositionally biased region" description="Basic and acidic residues" evidence="3">
    <location>
        <begin position="493"/>
        <end position="527"/>
    </location>
</feature>
<dbReference type="GO" id="GO:0050684">
    <property type="term" value="P:regulation of mRNA processing"/>
    <property type="evidence" value="ECO:0007669"/>
    <property type="project" value="TreeGrafter"/>
</dbReference>
<name>A0AAV8YNF1_9CUCU</name>
<sequence>MSESENKKLSELRVVDLKAELEKKRVGPKWRKTSVARTAQQVGSILYVLWLAALTDEGLDPETHVFKNIRQEENLNHSVLGLPVEGTEEEKSEKSEEKVQEKPESEESEKTEANSNISEKDTKTEKTEDKEEQKEESKAIEEKEPAPQSKEQKSVIPAKIEEKTSIDCKERRKTSSPCKERRKTVTPAKKEEKPKEQKPKVESGAKKEAMDEDNDGHESPIRLTLEDDDETLHDVENETSPDKTVNRKGGRKMEDKKSVTSEGTSQPEPKSSEQTAEKAAVSPADSKEKETGDTSSSGDKAVDAKIQKKLGVKSYPNIIWISNVAQNTRASELKAALSAFGKVTGAKVVVNAKFPGSCCFGDEKLTILAFDHVRAEQMKAAAAAKSPLKGDKPDRSSSKSKSPGKDGGSKDDGKSEEASAAEGEKKDDNDKDGKNGDGKGDSNERNGRPSRDRSRSSRGHSRNASRTGTFDGDKRRSFSERTSKDRMRRSRSRDRPHPHPDMRGKQEKDVLTFDKIREERERQRIREKERVLREEIRRRHEEAARQREVERRQRSEAHRLEREKEKLRLEREKIEREKAELVRMERERQRLEREKIALEKMELERTLMRLDEERRAAKRPAPYRRDESFDERKRTAPDRHFRGAPTTTQI</sequence>
<evidence type="ECO:0000313" key="5">
    <source>
        <dbReference type="Proteomes" id="UP001162162"/>
    </source>
</evidence>
<feature type="compositionally biased region" description="Basic and acidic residues" evidence="3">
    <location>
        <begin position="232"/>
        <end position="259"/>
    </location>
</feature>
<keyword evidence="5" id="KW-1185">Reference proteome</keyword>
<organism evidence="4 5">
    <name type="scientific">Aromia moschata</name>
    <dbReference type="NCBI Taxonomy" id="1265417"/>
    <lineage>
        <taxon>Eukaryota</taxon>
        <taxon>Metazoa</taxon>
        <taxon>Ecdysozoa</taxon>
        <taxon>Arthropoda</taxon>
        <taxon>Hexapoda</taxon>
        <taxon>Insecta</taxon>
        <taxon>Pterygota</taxon>
        <taxon>Neoptera</taxon>
        <taxon>Endopterygota</taxon>
        <taxon>Coleoptera</taxon>
        <taxon>Polyphaga</taxon>
        <taxon>Cucujiformia</taxon>
        <taxon>Chrysomeloidea</taxon>
        <taxon>Cerambycidae</taxon>
        <taxon>Cerambycinae</taxon>
        <taxon>Callichromatini</taxon>
        <taxon>Aromia</taxon>
    </lineage>
</organism>
<evidence type="ECO:0000313" key="4">
    <source>
        <dbReference type="EMBL" id="KAJ8953229.1"/>
    </source>
</evidence>
<feature type="compositionally biased region" description="Basic and acidic residues" evidence="3">
    <location>
        <begin position="471"/>
        <end position="485"/>
    </location>
</feature>
<evidence type="ECO:0000256" key="2">
    <source>
        <dbReference type="ARBA" id="ARBA00023242"/>
    </source>
</evidence>
<dbReference type="GO" id="GO:0005634">
    <property type="term" value="C:nucleus"/>
    <property type="evidence" value="ECO:0007669"/>
    <property type="project" value="UniProtKB-SubCell"/>
</dbReference>